<reference evidence="1" key="1">
    <citation type="journal article" date="2023" name="Plants (Basel)">
        <title>Genomic Analysis of Leptolyngbya boryana CZ1 Reveals Efficient Carbon Fixation Modules.</title>
        <authorList>
            <person name="Bai X."/>
            <person name="Wang H."/>
            <person name="Cheng W."/>
            <person name="Wang J."/>
            <person name="Ma M."/>
            <person name="Hu H."/>
            <person name="Song Z."/>
            <person name="Ma H."/>
            <person name="Fan Y."/>
            <person name="Du C."/>
            <person name="Xu J."/>
        </authorList>
    </citation>
    <scope>NUCLEOTIDE SEQUENCE</scope>
    <source>
        <strain evidence="1">CZ1</strain>
    </source>
</reference>
<proteinExistence type="predicted"/>
<reference evidence="1" key="2">
    <citation type="submission" date="2023-07" db="EMBL/GenBank/DDBJ databases">
        <authorList>
            <person name="Bai X.-H."/>
            <person name="Wang H.-H."/>
            <person name="Wang J."/>
            <person name="Ma M.-Y."/>
            <person name="Hu H.-H."/>
            <person name="Song Z.-L."/>
            <person name="Ma H.-G."/>
            <person name="Fan Y."/>
            <person name="Du C.-Y."/>
            <person name="Xu J.-C."/>
        </authorList>
    </citation>
    <scope>NUCLEOTIDE SEQUENCE</scope>
    <source>
        <strain evidence="1">CZ1</strain>
    </source>
</reference>
<dbReference type="InterPro" id="IPR021109">
    <property type="entry name" value="Peptidase_aspartic_dom_sf"/>
</dbReference>
<dbReference type="AlphaFoldDB" id="A0AA97ANI6"/>
<evidence type="ECO:0008006" key="2">
    <source>
        <dbReference type="Google" id="ProtNLM"/>
    </source>
</evidence>
<accession>A0AA97ANI6</accession>
<gene>
    <name evidence="1" type="ORF">Q2T42_28695</name>
</gene>
<evidence type="ECO:0000313" key="1">
    <source>
        <dbReference type="EMBL" id="WNZ45773.1"/>
    </source>
</evidence>
<name>A0AA97ANI6_LEPBY</name>
<dbReference type="EMBL" id="CP130144">
    <property type="protein sequence ID" value="WNZ45773.1"/>
    <property type="molecule type" value="Genomic_DNA"/>
</dbReference>
<protein>
    <recommendedName>
        <fullName evidence="2">Peptidase A2 domain-containing protein</fullName>
    </recommendedName>
</protein>
<sequence>MRVSFSDRALPYLPLQLSHQGKALHAEGMIDTGSTVNVLPYDLGIQLGLQWDNFNIELELAGNLRNVESRAVLLNASIGDFPNVLLSFAWAKTPNIPLILGHINFLREFEICFYSAYSYFELRPKRPESIG</sequence>
<dbReference type="Gene3D" id="2.40.70.10">
    <property type="entry name" value="Acid Proteases"/>
    <property type="match status" value="1"/>
</dbReference>
<dbReference type="RefSeq" id="WP_316427246.1">
    <property type="nucleotide sequence ID" value="NZ_CP130144.1"/>
</dbReference>
<organism evidence="1">
    <name type="scientific">Leptolyngbya boryana CZ1</name>
    <dbReference type="NCBI Taxonomy" id="3060204"/>
    <lineage>
        <taxon>Bacteria</taxon>
        <taxon>Bacillati</taxon>
        <taxon>Cyanobacteriota</taxon>
        <taxon>Cyanophyceae</taxon>
        <taxon>Leptolyngbyales</taxon>
        <taxon>Leptolyngbyaceae</taxon>
        <taxon>Leptolyngbya group</taxon>
        <taxon>Leptolyngbya</taxon>
    </lineage>
</organism>